<gene>
    <name evidence="2" type="ORF">UK23_43080</name>
</gene>
<feature type="region of interest" description="Disordered" evidence="1">
    <location>
        <begin position="242"/>
        <end position="266"/>
    </location>
</feature>
<keyword evidence="3" id="KW-1185">Reference proteome</keyword>
<dbReference type="AlphaFoldDB" id="A0A0F0GIS3"/>
<dbReference type="PIRSF" id="PIRSF017393">
    <property type="entry name" value="MTase_SAV2177"/>
    <property type="match status" value="1"/>
</dbReference>
<evidence type="ECO:0000256" key="1">
    <source>
        <dbReference type="SAM" id="MobiDB-lite"/>
    </source>
</evidence>
<sequence length="266" mass="28881">MVDRVSWVPEGVNVDVPSSARIYDYLLGGGHNFEADRETAEALIKVLPVRGMARLNRAYLRRAVLELADLGIRQFLDLGSGIPTVGNVHEVAHEVAPESKVVYVDFEPVAITHAELMLADEPNVTALLADLREPEKVVAQARELLDFSQPIGLLVVGVLQFIPDSDDPWGVLSRYVESLSSGSYLALSHFTADSMPAAMAAGKEIFAKTAEPITPRTKAQVTDMLAGLEIVEPGIVFTPQWRPESPEDVGDDPTKANLYAAVGRKP</sequence>
<evidence type="ECO:0000313" key="3">
    <source>
        <dbReference type="Proteomes" id="UP000033393"/>
    </source>
</evidence>
<dbReference type="Gene3D" id="3.40.50.150">
    <property type="entry name" value="Vaccinia Virus protein VP39"/>
    <property type="match status" value="1"/>
</dbReference>
<accession>A0A0F0GIS3</accession>
<organism evidence="2 3">
    <name type="scientific">Lentzea aerocolonigenes</name>
    <name type="common">Lechevalieria aerocolonigenes</name>
    <name type="synonym">Saccharothrix aerocolonigenes</name>
    <dbReference type="NCBI Taxonomy" id="68170"/>
    <lineage>
        <taxon>Bacteria</taxon>
        <taxon>Bacillati</taxon>
        <taxon>Actinomycetota</taxon>
        <taxon>Actinomycetes</taxon>
        <taxon>Pseudonocardiales</taxon>
        <taxon>Pseudonocardiaceae</taxon>
        <taxon>Lentzea</taxon>
    </lineage>
</organism>
<dbReference type="Proteomes" id="UP000033393">
    <property type="component" value="Unassembled WGS sequence"/>
</dbReference>
<dbReference type="eggNOG" id="COG2265">
    <property type="taxonomic scope" value="Bacteria"/>
</dbReference>
<proteinExistence type="predicted"/>
<evidence type="ECO:0000313" key="2">
    <source>
        <dbReference type="EMBL" id="KJK35229.1"/>
    </source>
</evidence>
<evidence type="ECO:0008006" key="4">
    <source>
        <dbReference type="Google" id="ProtNLM"/>
    </source>
</evidence>
<dbReference type="RefSeq" id="WP_045317606.1">
    <property type="nucleotide sequence ID" value="NZ_JYJG01000444.1"/>
</dbReference>
<dbReference type="SUPFAM" id="SSF53335">
    <property type="entry name" value="S-adenosyl-L-methionine-dependent methyltransferases"/>
    <property type="match status" value="1"/>
</dbReference>
<comment type="caution">
    <text evidence="2">The sequence shown here is derived from an EMBL/GenBank/DDBJ whole genome shotgun (WGS) entry which is preliminary data.</text>
</comment>
<dbReference type="InterPro" id="IPR029063">
    <property type="entry name" value="SAM-dependent_MTases_sf"/>
</dbReference>
<dbReference type="InterPro" id="IPR006764">
    <property type="entry name" value="SAM_dep_MeTrfase_SAV2177_type"/>
</dbReference>
<dbReference type="PATRIC" id="fig|68170.10.peg.1726"/>
<dbReference type="Pfam" id="PF04672">
    <property type="entry name" value="Methyltransf_19"/>
    <property type="match status" value="1"/>
</dbReference>
<reference evidence="2 3" key="1">
    <citation type="submission" date="2015-02" db="EMBL/GenBank/DDBJ databases">
        <authorList>
            <person name="Ju K.-S."/>
            <person name="Doroghazi J.R."/>
            <person name="Metcalf W."/>
        </authorList>
    </citation>
    <scope>NUCLEOTIDE SEQUENCE [LARGE SCALE GENOMIC DNA]</scope>
    <source>
        <strain evidence="2 3">NRRL B-16140</strain>
    </source>
</reference>
<dbReference type="EMBL" id="JYJG01000444">
    <property type="protein sequence ID" value="KJK35229.1"/>
    <property type="molecule type" value="Genomic_DNA"/>
</dbReference>
<dbReference type="STRING" id="68170.GCA_000974445_02167"/>
<name>A0A0F0GIS3_LENAE</name>
<dbReference type="OrthoDB" id="3516042at2"/>
<protein>
    <recommendedName>
        <fullName evidence="4">Methyltransferase</fullName>
    </recommendedName>
</protein>